<feature type="domain" description="HTH crp-type" evidence="4">
    <location>
        <begin position="145"/>
        <end position="219"/>
    </location>
</feature>
<dbReference type="SUPFAM" id="SSF46785">
    <property type="entry name" value="Winged helix' DNA-binding domain"/>
    <property type="match status" value="1"/>
</dbReference>
<keyword evidence="6" id="KW-1185">Reference proteome</keyword>
<dbReference type="GO" id="GO:0003677">
    <property type="term" value="F:DNA binding"/>
    <property type="evidence" value="ECO:0007669"/>
    <property type="project" value="UniProtKB-KW"/>
</dbReference>
<accession>A0A1R3VI64</accession>
<dbReference type="InterPro" id="IPR018490">
    <property type="entry name" value="cNMP-bd_dom_sf"/>
</dbReference>
<protein>
    <submittedName>
        <fullName evidence="5">Transcriptional regulator, Fnr-type</fullName>
    </submittedName>
</protein>
<dbReference type="PROSITE" id="PS51063">
    <property type="entry name" value="HTH_CRP_2"/>
    <property type="match status" value="1"/>
</dbReference>
<dbReference type="InterPro" id="IPR014710">
    <property type="entry name" value="RmlC-like_jellyroll"/>
</dbReference>
<dbReference type="EMBL" id="FTPD01000067">
    <property type="protein sequence ID" value="SIT59606.1"/>
    <property type="molecule type" value="Genomic_DNA"/>
</dbReference>
<dbReference type="RefSeq" id="WP_077383388.1">
    <property type="nucleotide sequence ID" value="NZ_FTPD01000067.1"/>
</dbReference>
<keyword evidence="1" id="KW-0805">Transcription regulation</keyword>
<name>A0A1R3VI64_9HYPH</name>
<dbReference type="AlphaFoldDB" id="A0A1R3VI64"/>
<evidence type="ECO:0000256" key="2">
    <source>
        <dbReference type="ARBA" id="ARBA00023125"/>
    </source>
</evidence>
<dbReference type="SMART" id="SM00419">
    <property type="entry name" value="HTH_CRP"/>
    <property type="match status" value="1"/>
</dbReference>
<dbReference type="Gene3D" id="1.10.10.10">
    <property type="entry name" value="Winged helix-like DNA-binding domain superfamily/Winged helix DNA-binding domain"/>
    <property type="match status" value="1"/>
</dbReference>
<evidence type="ECO:0000256" key="3">
    <source>
        <dbReference type="ARBA" id="ARBA00023163"/>
    </source>
</evidence>
<dbReference type="SUPFAM" id="SSF51206">
    <property type="entry name" value="cAMP-binding domain-like"/>
    <property type="match status" value="1"/>
</dbReference>
<dbReference type="Pfam" id="PF13545">
    <property type="entry name" value="HTH_Crp_2"/>
    <property type="match status" value="1"/>
</dbReference>
<evidence type="ECO:0000256" key="1">
    <source>
        <dbReference type="ARBA" id="ARBA00023015"/>
    </source>
</evidence>
<dbReference type="Pfam" id="PF00027">
    <property type="entry name" value="cNMP_binding"/>
    <property type="match status" value="1"/>
</dbReference>
<dbReference type="InterPro" id="IPR000595">
    <property type="entry name" value="cNMP-bd_dom"/>
</dbReference>
<gene>
    <name evidence="5" type="ORF">BQ8794_70536</name>
</gene>
<evidence type="ECO:0000313" key="5">
    <source>
        <dbReference type="EMBL" id="SIT59606.1"/>
    </source>
</evidence>
<dbReference type="Proteomes" id="UP000188388">
    <property type="component" value="Unassembled WGS sequence"/>
</dbReference>
<reference evidence="6" key="1">
    <citation type="submission" date="2017-01" db="EMBL/GenBank/DDBJ databases">
        <authorList>
            <person name="Brunel B."/>
        </authorList>
    </citation>
    <scope>NUCLEOTIDE SEQUENCE [LARGE SCALE GENOMIC DNA]</scope>
</reference>
<dbReference type="STRING" id="1631249.BQ8794_70536"/>
<dbReference type="InterPro" id="IPR012318">
    <property type="entry name" value="HTH_CRP"/>
</dbReference>
<proteinExistence type="predicted"/>
<dbReference type="Gene3D" id="2.60.120.10">
    <property type="entry name" value="Jelly Rolls"/>
    <property type="match status" value="1"/>
</dbReference>
<sequence>MLESLYLNLGQHDALSDAEKALLAGAMSFEKDFSTGQDLVSEGSRPTNSTLILEGLAARYKVLEDGGRQFTSLQVPGDFVDLHAFLLKTMDHGIVALSPCRVIIAEHSRLRVITEEAPHLTRLLWLDTLVDGAIHREWIVAMGRRSKTAHLAHLVCELFVRLQVVKRTSGMSFHLPLSQAELADVLGLSVVHMNRVIGALRKVGVISWANYTVTILNWHRLQEIAEFDPTYLSMVREPR</sequence>
<evidence type="ECO:0000313" key="6">
    <source>
        <dbReference type="Proteomes" id="UP000188388"/>
    </source>
</evidence>
<dbReference type="GO" id="GO:0006355">
    <property type="term" value="P:regulation of DNA-templated transcription"/>
    <property type="evidence" value="ECO:0007669"/>
    <property type="project" value="InterPro"/>
</dbReference>
<evidence type="ECO:0000259" key="4">
    <source>
        <dbReference type="PROSITE" id="PS51063"/>
    </source>
</evidence>
<dbReference type="CDD" id="cd00038">
    <property type="entry name" value="CAP_ED"/>
    <property type="match status" value="1"/>
</dbReference>
<organism evidence="5 6">
    <name type="scientific">Mesorhizobium prunaredense</name>
    <dbReference type="NCBI Taxonomy" id="1631249"/>
    <lineage>
        <taxon>Bacteria</taxon>
        <taxon>Pseudomonadati</taxon>
        <taxon>Pseudomonadota</taxon>
        <taxon>Alphaproteobacteria</taxon>
        <taxon>Hyphomicrobiales</taxon>
        <taxon>Phyllobacteriaceae</taxon>
        <taxon>Mesorhizobium</taxon>
    </lineage>
</organism>
<keyword evidence="2" id="KW-0238">DNA-binding</keyword>
<dbReference type="InterPro" id="IPR036390">
    <property type="entry name" value="WH_DNA-bd_sf"/>
</dbReference>
<dbReference type="InterPro" id="IPR036388">
    <property type="entry name" value="WH-like_DNA-bd_sf"/>
</dbReference>
<keyword evidence="3" id="KW-0804">Transcription</keyword>